<dbReference type="InterPro" id="IPR037056">
    <property type="entry name" value="RNase_H1_N_sf"/>
</dbReference>
<gene>
    <name evidence="2" type="ORF">PIB30_023707</name>
</gene>
<evidence type="ECO:0000313" key="3">
    <source>
        <dbReference type="Proteomes" id="UP001341840"/>
    </source>
</evidence>
<name>A0ABU6UA18_9FABA</name>
<feature type="domain" description="Ribonuclease H1 N-terminal" evidence="1">
    <location>
        <begin position="108"/>
        <end position="139"/>
    </location>
</feature>
<organism evidence="2 3">
    <name type="scientific">Stylosanthes scabra</name>
    <dbReference type="NCBI Taxonomy" id="79078"/>
    <lineage>
        <taxon>Eukaryota</taxon>
        <taxon>Viridiplantae</taxon>
        <taxon>Streptophyta</taxon>
        <taxon>Embryophyta</taxon>
        <taxon>Tracheophyta</taxon>
        <taxon>Spermatophyta</taxon>
        <taxon>Magnoliopsida</taxon>
        <taxon>eudicotyledons</taxon>
        <taxon>Gunneridae</taxon>
        <taxon>Pentapetalae</taxon>
        <taxon>rosids</taxon>
        <taxon>fabids</taxon>
        <taxon>Fabales</taxon>
        <taxon>Fabaceae</taxon>
        <taxon>Papilionoideae</taxon>
        <taxon>50 kb inversion clade</taxon>
        <taxon>dalbergioids sensu lato</taxon>
        <taxon>Dalbergieae</taxon>
        <taxon>Pterocarpus clade</taxon>
        <taxon>Stylosanthes</taxon>
    </lineage>
</organism>
<reference evidence="2 3" key="1">
    <citation type="journal article" date="2023" name="Plants (Basel)">
        <title>Bridging the Gap: Combining Genomics and Transcriptomics Approaches to Understand Stylosanthes scabra, an Orphan Legume from the Brazilian Caatinga.</title>
        <authorList>
            <person name="Ferreira-Neto J.R.C."/>
            <person name="da Silva M.D."/>
            <person name="Binneck E."/>
            <person name="de Melo N.F."/>
            <person name="da Silva R.H."/>
            <person name="de Melo A.L.T.M."/>
            <person name="Pandolfi V."/>
            <person name="Bustamante F.O."/>
            <person name="Brasileiro-Vidal A.C."/>
            <person name="Benko-Iseppon A.M."/>
        </authorList>
    </citation>
    <scope>NUCLEOTIDE SEQUENCE [LARGE SCALE GENOMIC DNA]</scope>
    <source>
        <tissue evidence="2">Leaves</tissue>
    </source>
</reference>
<proteinExistence type="predicted"/>
<dbReference type="InterPro" id="IPR009027">
    <property type="entry name" value="Ribosomal_bL9/RNase_H1_N"/>
</dbReference>
<dbReference type="SUPFAM" id="SSF55658">
    <property type="entry name" value="L9 N-domain-like"/>
    <property type="match status" value="1"/>
</dbReference>
<sequence length="159" mass="18396">MRVVGIEFLFPKSPSLLQYNDYSFLSHRFILAPFAFLGHFQSDSNYLGLKHLNKHIKVIYFSKRGITHFWGYYWVIERGIGAVIDYGLESSFRFWGWGGVAMEGVRGKYYAVRKCRVPGIYRSWEEAERKVLGHKCAQQRHTCPMSLGRASINATPILP</sequence>
<dbReference type="Pfam" id="PF01693">
    <property type="entry name" value="Cauli_VI"/>
    <property type="match status" value="1"/>
</dbReference>
<comment type="caution">
    <text evidence="2">The sequence shown here is derived from an EMBL/GenBank/DDBJ whole genome shotgun (WGS) entry which is preliminary data.</text>
</comment>
<keyword evidence="3" id="KW-1185">Reference proteome</keyword>
<dbReference type="Proteomes" id="UP001341840">
    <property type="component" value="Unassembled WGS sequence"/>
</dbReference>
<dbReference type="Gene3D" id="3.40.970.10">
    <property type="entry name" value="Ribonuclease H1, N-terminal domain"/>
    <property type="match status" value="1"/>
</dbReference>
<dbReference type="InterPro" id="IPR011320">
    <property type="entry name" value="RNase_H1_N"/>
</dbReference>
<protein>
    <recommendedName>
        <fullName evidence="1">Ribonuclease H1 N-terminal domain-containing protein</fullName>
    </recommendedName>
</protein>
<evidence type="ECO:0000259" key="1">
    <source>
        <dbReference type="Pfam" id="PF01693"/>
    </source>
</evidence>
<accession>A0ABU6UA18</accession>
<evidence type="ECO:0000313" key="2">
    <source>
        <dbReference type="EMBL" id="MED6157510.1"/>
    </source>
</evidence>
<dbReference type="EMBL" id="JASCZI010120912">
    <property type="protein sequence ID" value="MED6157510.1"/>
    <property type="molecule type" value="Genomic_DNA"/>
</dbReference>